<dbReference type="Pfam" id="PF02321">
    <property type="entry name" value="OEP"/>
    <property type="match status" value="1"/>
</dbReference>
<keyword evidence="7" id="KW-0998">Cell outer membrane</keyword>
<feature type="coiled-coil region" evidence="8">
    <location>
        <begin position="328"/>
        <end position="368"/>
    </location>
</feature>
<evidence type="ECO:0000256" key="8">
    <source>
        <dbReference type="SAM" id="Coils"/>
    </source>
</evidence>
<dbReference type="PANTHER" id="PTHR30026:SF20">
    <property type="entry name" value="OUTER MEMBRANE PROTEIN TOLC"/>
    <property type="match status" value="1"/>
</dbReference>
<dbReference type="SUPFAM" id="SSF56954">
    <property type="entry name" value="Outer membrane efflux proteins (OEP)"/>
    <property type="match status" value="1"/>
</dbReference>
<evidence type="ECO:0000256" key="5">
    <source>
        <dbReference type="ARBA" id="ARBA00022692"/>
    </source>
</evidence>
<dbReference type="InterPro" id="IPR003423">
    <property type="entry name" value="OMP_efflux"/>
</dbReference>
<gene>
    <name evidence="9" type="ORF">DI487_03025</name>
</gene>
<dbReference type="InterPro" id="IPR051906">
    <property type="entry name" value="TolC-like"/>
</dbReference>
<evidence type="ECO:0000256" key="7">
    <source>
        <dbReference type="ARBA" id="ARBA00023237"/>
    </source>
</evidence>
<evidence type="ECO:0000256" key="6">
    <source>
        <dbReference type="ARBA" id="ARBA00023136"/>
    </source>
</evidence>
<evidence type="ECO:0000256" key="4">
    <source>
        <dbReference type="ARBA" id="ARBA00022452"/>
    </source>
</evidence>
<keyword evidence="8" id="KW-0175">Coiled coil</keyword>
<dbReference type="EMBL" id="CP029463">
    <property type="protein sequence ID" value="AWM12938.1"/>
    <property type="molecule type" value="Genomic_DNA"/>
</dbReference>
<keyword evidence="5" id="KW-0812">Transmembrane</keyword>
<organism evidence="9 10">
    <name type="scientific">Flavobacterium sediminis</name>
    <dbReference type="NCBI Taxonomy" id="2201181"/>
    <lineage>
        <taxon>Bacteria</taxon>
        <taxon>Pseudomonadati</taxon>
        <taxon>Bacteroidota</taxon>
        <taxon>Flavobacteriia</taxon>
        <taxon>Flavobacteriales</taxon>
        <taxon>Flavobacteriaceae</taxon>
        <taxon>Flavobacterium</taxon>
    </lineage>
</organism>
<keyword evidence="4" id="KW-1134">Transmembrane beta strand</keyword>
<dbReference type="AlphaFoldDB" id="A0A2U8QS15"/>
<comment type="subcellular location">
    <subcellularLocation>
        <location evidence="1">Cell outer membrane</location>
    </subcellularLocation>
</comment>
<dbReference type="GO" id="GO:0015288">
    <property type="term" value="F:porin activity"/>
    <property type="evidence" value="ECO:0007669"/>
    <property type="project" value="TreeGrafter"/>
</dbReference>
<keyword evidence="6" id="KW-0472">Membrane</keyword>
<dbReference type="KEGG" id="fse:DI487_03025"/>
<evidence type="ECO:0000313" key="10">
    <source>
        <dbReference type="Proteomes" id="UP000245429"/>
    </source>
</evidence>
<protein>
    <submittedName>
        <fullName evidence="9">TolC family protein</fullName>
    </submittedName>
</protein>
<proteinExistence type="inferred from homology"/>
<evidence type="ECO:0000256" key="3">
    <source>
        <dbReference type="ARBA" id="ARBA00022448"/>
    </source>
</evidence>
<keyword evidence="10" id="KW-1185">Reference proteome</keyword>
<dbReference type="Gene3D" id="1.20.1600.10">
    <property type="entry name" value="Outer membrane efflux proteins (OEP)"/>
    <property type="match status" value="1"/>
</dbReference>
<dbReference type="OrthoDB" id="976750at2"/>
<accession>A0A2U8QS15</accession>
<dbReference type="PANTHER" id="PTHR30026">
    <property type="entry name" value="OUTER MEMBRANE PROTEIN TOLC"/>
    <property type="match status" value="1"/>
</dbReference>
<dbReference type="GO" id="GO:1990281">
    <property type="term" value="C:efflux pump complex"/>
    <property type="evidence" value="ECO:0007669"/>
    <property type="project" value="TreeGrafter"/>
</dbReference>
<name>A0A2U8QS15_9FLAO</name>
<dbReference type="GO" id="GO:0009279">
    <property type="term" value="C:cell outer membrane"/>
    <property type="evidence" value="ECO:0007669"/>
    <property type="project" value="UniProtKB-SubCell"/>
</dbReference>
<evidence type="ECO:0000256" key="2">
    <source>
        <dbReference type="ARBA" id="ARBA00007613"/>
    </source>
</evidence>
<dbReference type="GO" id="GO:0015562">
    <property type="term" value="F:efflux transmembrane transporter activity"/>
    <property type="evidence" value="ECO:0007669"/>
    <property type="project" value="InterPro"/>
</dbReference>
<dbReference type="RefSeq" id="WP_109568346.1">
    <property type="nucleotide sequence ID" value="NZ_CP029463.1"/>
</dbReference>
<evidence type="ECO:0000256" key="1">
    <source>
        <dbReference type="ARBA" id="ARBA00004442"/>
    </source>
</evidence>
<comment type="similarity">
    <text evidence="2">Belongs to the outer membrane factor (OMF) (TC 1.B.17) family.</text>
</comment>
<reference evidence="9 10" key="1">
    <citation type="submission" date="2018-05" db="EMBL/GenBank/DDBJ databases">
        <title>Flavobacterium sp. MEBiC07310.</title>
        <authorList>
            <person name="Baek K."/>
        </authorList>
    </citation>
    <scope>NUCLEOTIDE SEQUENCE [LARGE SCALE GENOMIC DNA]</scope>
    <source>
        <strain evidence="9 10">MEBiC07310</strain>
    </source>
</reference>
<keyword evidence="3" id="KW-0813">Transport</keyword>
<evidence type="ECO:0000313" key="9">
    <source>
        <dbReference type="EMBL" id="AWM12938.1"/>
    </source>
</evidence>
<dbReference type="Proteomes" id="UP000245429">
    <property type="component" value="Chromosome"/>
</dbReference>
<sequence>MKRYLLLLVPFFTLAQEKVSLRNCYDEVEKNYPVASQYELLAEKGELETSSINKAKLPKLDVNAQATYQSDVTKMPISLPGVTVDPLNKDQYKATLDAYQLLYNGGFVKANANLKQAQTKVAQQQVAVTLYQLKAKVNQLYFTVLLLQERVLLLQAKKEWLQKRIEEVKVGVKHGALLPSSEQVLQAEVLKINQQIIELNADKQKNIETLKLLTGISISTDSQFEIPTESTQSVEGIRPEITLFNLQSEQLDFTKKVITKSRFPKISAFAQLGYGNPGLNMLKNSFETFYMTGLKLNWNVFDWNKTKTDKKVLDIAKNIVSTEQETFELNQKSQLQETEKEIQKAEALLQSDEEIIDLRTEIAQASEAQMKHGVITTADYLVEVTNLFDAKNTKKIHEVQLALTKANYNVIKGN</sequence>